<comment type="similarity">
    <text evidence="1">Belongs to the arrestin family.</text>
</comment>
<organism evidence="3 4">
    <name type="scientific">Mya arenaria</name>
    <name type="common">Soft-shell clam</name>
    <dbReference type="NCBI Taxonomy" id="6604"/>
    <lineage>
        <taxon>Eukaryota</taxon>
        <taxon>Metazoa</taxon>
        <taxon>Spiralia</taxon>
        <taxon>Lophotrochozoa</taxon>
        <taxon>Mollusca</taxon>
        <taxon>Bivalvia</taxon>
        <taxon>Autobranchia</taxon>
        <taxon>Heteroconchia</taxon>
        <taxon>Euheterodonta</taxon>
        <taxon>Imparidentia</taxon>
        <taxon>Neoheterodontei</taxon>
        <taxon>Myida</taxon>
        <taxon>Myoidea</taxon>
        <taxon>Myidae</taxon>
        <taxon>Mya</taxon>
    </lineage>
</organism>
<evidence type="ECO:0000259" key="2">
    <source>
        <dbReference type="SMART" id="SM01017"/>
    </source>
</evidence>
<dbReference type="Proteomes" id="UP001164746">
    <property type="component" value="Chromosome 8"/>
</dbReference>
<dbReference type="Gene3D" id="2.60.40.640">
    <property type="match status" value="2"/>
</dbReference>
<dbReference type="PANTHER" id="PTHR11188">
    <property type="entry name" value="ARRESTIN DOMAIN CONTAINING PROTEIN"/>
    <property type="match status" value="1"/>
</dbReference>
<dbReference type="InterPro" id="IPR011022">
    <property type="entry name" value="Arrestin_C-like"/>
</dbReference>
<dbReference type="InterPro" id="IPR011021">
    <property type="entry name" value="Arrestin-like_N"/>
</dbReference>
<dbReference type="SUPFAM" id="SSF81296">
    <property type="entry name" value="E set domains"/>
    <property type="match status" value="2"/>
</dbReference>
<dbReference type="InterPro" id="IPR014752">
    <property type="entry name" value="Arrestin-like_C"/>
</dbReference>
<dbReference type="PANTHER" id="PTHR11188:SF176">
    <property type="entry name" value="ARRESTIN DOMAIN-CONTAINING PROTEIN 1"/>
    <property type="match status" value="1"/>
</dbReference>
<dbReference type="EMBL" id="CP111019">
    <property type="protein sequence ID" value="WAR12260.1"/>
    <property type="molecule type" value="Genomic_DNA"/>
</dbReference>
<reference evidence="3" key="1">
    <citation type="submission" date="2022-11" db="EMBL/GenBank/DDBJ databases">
        <title>Centuries of genome instability and evolution in soft-shell clam transmissible cancer (bioRxiv).</title>
        <authorList>
            <person name="Hart S.F.M."/>
            <person name="Yonemitsu M.A."/>
            <person name="Giersch R.M."/>
            <person name="Beal B.F."/>
            <person name="Arriagada G."/>
            <person name="Davis B.W."/>
            <person name="Ostrander E.A."/>
            <person name="Goff S.P."/>
            <person name="Metzger M.J."/>
        </authorList>
    </citation>
    <scope>NUCLEOTIDE SEQUENCE</scope>
    <source>
        <strain evidence="3">MELC-2E11</strain>
        <tissue evidence="3">Siphon/mantle</tissue>
    </source>
</reference>
<name>A0ABY7EQJ1_MYAAR</name>
<evidence type="ECO:0000313" key="3">
    <source>
        <dbReference type="EMBL" id="WAR12260.1"/>
    </source>
</evidence>
<gene>
    <name evidence="3" type="ORF">MAR_026440</name>
</gene>
<evidence type="ECO:0000313" key="4">
    <source>
        <dbReference type="Proteomes" id="UP001164746"/>
    </source>
</evidence>
<dbReference type="InterPro" id="IPR014756">
    <property type="entry name" value="Ig_E-set"/>
</dbReference>
<evidence type="ECO:0000256" key="1">
    <source>
        <dbReference type="ARBA" id="ARBA00005298"/>
    </source>
</evidence>
<feature type="non-terminal residue" evidence="3">
    <location>
        <position position="1"/>
    </location>
</feature>
<sequence length="313" mass="34563">RGTETVDHPAGNHAYPFHLAIPADFPSSFEGKKGHVRYFCRATIDRPWKFDSQTKRAFTVIHHLDLNLIPHAVVPIYGEENKKIEGCCCDAGEMTVSLNIGKTGYVPGEPLTYHIVTYSGTSDSILSSGRPKFHTKTYDFNLFSENVSVRQHTNQHINGSTLIPSLPPSNLDGCSIIEIKYSVKMKVYCDSSSCVIIRPITIGSIPVREHQPQASLIQSPSGYSSVEPAAPTAPFLTQEDISGVALAPPPSYSECVFGRTEIRDENDDRHTDGIMNWAPSYPYYDFTLRYGGQNPGVATLGRGQSVEDYDDDD</sequence>
<dbReference type="SMART" id="SM01017">
    <property type="entry name" value="Arrestin_C"/>
    <property type="match status" value="1"/>
</dbReference>
<accession>A0ABY7EQJ1</accession>
<proteinExistence type="inferred from homology"/>
<keyword evidence="4" id="KW-1185">Reference proteome</keyword>
<dbReference type="InterPro" id="IPR050357">
    <property type="entry name" value="Arrestin_domain-protein"/>
</dbReference>
<protein>
    <submittedName>
        <fullName evidence="3">ARD17-like protein</fullName>
    </submittedName>
</protein>
<feature type="domain" description="Arrestin C-terminal-like" evidence="2">
    <location>
        <begin position="90"/>
        <end position="207"/>
    </location>
</feature>
<dbReference type="Pfam" id="PF00339">
    <property type="entry name" value="Arrestin_N"/>
    <property type="match status" value="1"/>
</dbReference>